<dbReference type="AlphaFoldDB" id="V6U3M1"/>
<evidence type="ECO:0000313" key="1">
    <source>
        <dbReference type="EMBL" id="ESU43860.1"/>
    </source>
</evidence>
<reference evidence="1 2" key="2">
    <citation type="journal article" date="2013" name="Genome Biol. Evol.">
        <title>Genome sequencing of Giardia lamblia genotypes A2 and B isolates (DH and GS) and comparative analysis with the genomes of genotypes A1 and E (WB and Pig).</title>
        <authorList>
            <person name="Adam R.D."/>
            <person name="Dahlstrom E.W."/>
            <person name="Martens C.A."/>
            <person name="Bruno D.P."/>
            <person name="Barbian K.D."/>
            <person name="Ricklefs S.M."/>
            <person name="Hernandez M.M."/>
            <person name="Narla N.P."/>
            <person name="Patel R.B."/>
            <person name="Porcella S.F."/>
            <person name="Nash T.E."/>
        </authorList>
    </citation>
    <scope>NUCLEOTIDE SEQUENCE [LARGE SCALE GENOMIC DNA]</scope>
    <source>
        <strain evidence="1 2">GS</strain>
    </source>
</reference>
<protein>
    <submittedName>
        <fullName evidence="1">SSU ribosomal protein S21E</fullName>
    </submittedName>
</protein>
<proteinExistence type="predicted"/>
<sequence>VLRPHCSIKLCEVGLQEWARTRAGRPGHRARQIYCWGLLDRGVLPLVVVLADAPDGLGTPWCIELYTRLLIEGNGTTYNLCLMQSHPSDANRNACTNRKTIITRTGS</sequence>
<name>V6U3M1_GIAIN</name>
<evidence type="ECO:0000313" key="2">
    <source>
        <dbReference type="Proteomes" id="UP000018040"/>
    </source>
</evidence>
<keyword evidence="1" id="KW-0687">Ribonucleoprotein</keyword>
<dbReference type="Proteomes" id="UP000018040">
    <property type="component" value="Unassembled WGS sequence"/>
</dbReference>
<accession>V6U3M1</accession>
<dbReference type="EMBL" id="AHHH01000035">
    <property type="protein sequence ID" value="ESU43860.1"/>
    <property type="molecule type" value="Genomic_DNA"/>
</dbReference>
<dbReference type="GO" id="GO:0005840">
    <property type="term" value="C:ribosome"/>
    <property type="evidence" value="ECO:0007669"/>
    <property type="project" value="UniProtKB-KW"/>
</dbReference>
<keyword evidence="1" id="KW-0689">Ribosomal protein</keyword>
<gene>
    <name evidence="1" type="ORF">GSB_151368</name>
</gene>
<organism evidence="1 2">
    <name type="scientific">Giardia intestinalis</name>
    <name type="common">Giardia lamblia</name>
    <dbReference type="NCBI Taxonomy" id="5741"/>
    <lineage>
        <taxon>Eukaryota</taxon>
        <taxon>Metamonada</taxon>
        <taxon>Diplomonadida</taxon>
        <taxon>Hexamitidae</taxon>
        <taxon>Giardiinae</taxon>
        <taxon>Giardia</taxon>
    </lineage>
</organism>
<feature type="non-terminal residue" evidence="1">
    <location>
        <position position="1"/>
    </location>
</feature>
<reference evidence="2" key="1">
    <citation type="submission" date="2012-02" db="EMBL/GenBank/DDBJ databases">
        <title>Genome sequencing of Giardia lamblia Genotypes A2 and B isolates (DH and GS) and comparative analysis with the genomes of Genotypes A1 and E (WB and Pig).</title>
        <authorList>
            <person name="Adam R."/>
            <person name="Dahlstrom E."/>
            <person name="Martens C."/>
            <person name="Bruno D."/>
            <person name="Barbian K."/>
            <person name="Porcella S.F."/>
            <person name="Nash T."/>
        </authorList>
    </citation>
    <scope>NUCLEOTIDE SEQUENCE</scope>
    <source>
        <strain evidence="2">GS</strain>
    </source>
</reference>
<comment type="caution">
    <text evidence="1">The sequence shown here is derived from an EMBL/GenBank/DDBJ whole genome shotgun (WGS) entry which is preliminary data.</text>
</comment>